<dbReference type="AlphaFoldDB" id="A0AAC9HNM1"/>
<dbReference type="CDD" id="cd00865">
    <property type="entry name" value="PEBP_bact_arch"/>
    <property type="match status" value="1"/>
</dbReference>
<dbReference type="PANTHER" id="PTHR30289">
    <property type="entry name" value="UNCHARACTERIZED PROTEIN YBCL-RELATED"/>
    <property type="match status" value="1"/>
</dbReference>
<gene>
    <name evidence="2" type="ORF">TL08_09025</name>
</gene>
<comment type="similarity">
    <text evidence="1">Belongs to the UPF0098 family.</text>
</comment>
<dbReference type="PANTHER" id="PTHR30289:SF1">
    <property type="entry name" value="PEBP (PHOSPHATIDYLETHANOLAMINE-BINDING PROTEIN) FAMILY PROTEIN"/>
    <property type="match status" value="1"/>
</dbReference>
<proteinExistence type="inferred from homology"/>
<dbReference type="RefSeq" id="WP_069848084.1">
    <property type="nucleotide sequence ID" value="NZ_CP014859.1"/>
</dbReference>
<evidence type="ECO:0000313" key="3">
    <source>
        <dbReference type="Proteomes" id="UP000095210"/>
    </source>
</evidence>
<keyword evidence="2" id="KW-0649">Protein kinase inhibitor</keyword>
<dbReference type="EMBL" id="CP014859">
    <property type="protein sequence ID" value="AOS62620.1"/>
    <property type="molecule type" value="Genomic_DNA"/>
</dbReference>
<dbReference type="InterPro" id="IPR036610">
    <property type="entry name" value="PEBP-like_sf"/>
</dbReference>
<dbReference type="SUPFAM" id="SSF49777">
    <property type="entry name" value="PEBP-like"/>
    <property type="match status" value="1"/>
</dbReference>
<dbReference type="Pfam" id="PF01161">
    <property type="entry name" value="PBP"/>
    <property type="match status" value="1"/>
</dbReference>
<reference evidence="3" key="1">
    <citation type="submission" date="2016-03" db="EMBL/GenBank/DDBJ databases">
        <title>Complete genome sequence of the type strain Actinoalloteichus hymeniacidonis DSM 45092.</title>
        <authorList>
            <person name="Schaffert L."/>
            <person name="Albersmeier A."/>
            <person name="Winkler A."/>
            <person name="Kalinowski J."/>
            <person name="Zotchev S."/>
            <person name="Ruckert C."/>
        </authorList>
    </citation>
    <scope>NUCLEOTIDE SEQUENCE [LARGE SCALE GENOMIC DNA]</scope>
    <source>
        <strain evidence="3">HPA177(T) (DSM 45092(T))</strain>
    </source>
</reference>
<dbReference type="KEGG" id="ahm:TL08_09025"/>
<evidence type="ECO:0000313" key="2">
    <source>
        <dbReference type="EMBL" id="AOS62620.1"/>
    </source>
</evidence>
<keyword evidence="3" id="KW-1185">Reference proteome</keyword>
<sequence>MNLDRPVAPDPYSLLPSVPSFTVTSSDVTDGETLPLRQVSAGAGGDDVSPQLSWSGFPADTQGFVVTCFDPDAPTPAGFWHWGVVNLPADTTELPSGAGALDAPLPGAAFAVRNDLGARGYAGAAPPPGDHPHRYYFAVHAIDVPALEVDEGTSLTVVSFNLVFHTLARAIITPVFSH</sequence>
<dbReference type="NCBIfam" id="TIGR00481">
    <property type="entry name" value="YbhB/YbcL family Raf kinase inhibitor-like protein"/>
    <property type="match status" value="1"/>
</dbReference>
<evidence type="ECO:0000256" key="1">
    <source>
        <dbReference type="ARBA" id="ARBA00007120"/>
    </source>
</evidence>
<organism evidence="2 3">
    <name type="scientific">Actinoalloteichus hymeniacidonis</name>
    <dbReference type="NCBI Taxonomy" id="340345"/>
    <lineage>
        <taxon>Bacteria</taxon>
        <taxon>Bacillati</taxon>
        <taxon>Actinomycetota</taxon>
        <taxon>Actinomycetes</taxon>
        <taxon>Pseudonocardiales</taxon>
        <taxon>Pseudonocardiaceae</taxon>
        <taxon>Actinoalloteichus</taxon>
    </lineage>
</organism>
<accession>A0AAC9HNM1</accession>
<name>A0AAC9HNM1_9PSEU</name>
<dbReference type="Proteomes" id="UP000095210">
    <property type="component" value="Chromosome"/>
</dbReference>
<dbReference type="InterPro" id="IPR008914">
    <property type="entry name" value="PEBP"/>
</dbReference>
<dbReference type="Gene3D" id="3.90.280.10">
    <property type="entry name" value="PEBP-like"/>
    <property type="match status" value="1"/>
</dbReference>
<dbReference type="GO" id="GO:0004860">
    <property type="term" value="F:protein kinase inhibitor activity"/>
    <property type="evidence" value="ECO:0007669"/>
    <property type="project" value="UniProtKB-KW"/>
</dbReference>
<dbReference type="InterPro" id="IPR005247">
    <property type="entry name" value="YbhB_YbcL/LppC-like"/>
</dbReference>
<protein>
    <submittedName>
        <fullName evidence="2">Raf kinase inhibitor-like protein, YbhB/YbcL family</fullName>
    </submittedName>
</protein>